<feature type="compositionally biased region" description="Basic and acidic residues" evidence="5">
    <location>
        <begin position="599"/>
        <end position="611"/>
    </location>
</feature>
<dbReference type="Proteomes" id="UP001305779">
    <property type="component" value="Unassembled WGS sequence"/>
</dbReference>
<evidence type="ECO:0000256" key="1">
    <source>
        <dbReference type="ARBA" id="ARBA00013201"/>
    </source>
</evidence>
<comment type="caution">
    <text evidence="6">The sequence shown here is derived from an EMBL/GenBank/DDBJ whole genome shotgun (WGS) entry which is preliminary data.</text>
</comment>
<evidence type="ECO:0000256" key="2">
    <source>
        <dbReference type="ARBA" id="ARBA00022801"/>
    </source>
</evidence>
<evidence type="ECO:0000313" key="6">
    <source>
        <dbReference type="EMBL" id="KAK4508322.1"/>
    </source>
</evidence>
<dbReference type="EMBL" id="JAXOVC010000001">
    <property type="protein sequence ID" value="KAK4508322.1"/>
    <property type="molecule type" value="Genomic_DNA"/>
</dbReference>
<sequence>MRLPTDHPKLGSEKTGSLPHAKKPKPREPRGLRDYFLFPGRSLPTYTGPYPVGTMEIEVPAQNPHPFSHIKRQHRHLLQLETVLMTIYYPASVFGYTAEQTPPKADAPKRRAAHSRELWLGRPRISIAEGYGRFAGVGPLAIPVFLPTMYTKLPAWRNSPLARYWAPEVDTKTRGKQVKVERGTKPEGAGEEPVFPMILFSHGLGGTRTMYSSVCGEFASYGFVVCAVEHRDGSGPRTYINHAKSGEGSAEDLEKRGHIDHLKKEHDRGFDIIDYIFPEGNPKDTSPNNDKGVDTELRQAQIDLRMAEIEEAYGVMCELNKGNGRKIAERNLRKKGYKGSSRHGLDGVHWERWKDAIHTNFVTICGHSFGAATAVEMLRHTERFNYINQGIIYDIWGAGTRPRGESDHRISAPIIAINSEAFTYWPSNFELVASLVEEAQDDPEPCPSWLMTLRGTVHVSQSDFSLLYPNVCSLFLKMVANPRRALDLNINASLEFLSHTLPADLAQVNRAYKNENLLEAKLSPLERIPSAAMHKPKEKYMAMRLQIKHEWMYRLSPKIFRQFKRWDMKRKGHPAPAASEEIWLHTKPTLASIEEYLERTPGRDPHKKEDFDGSIPITHEMTAEGPPVEAAELSGRHHAFGQPQPHSNLAT</sequence>
<proteinExistence type="predicted"/>
<evidence type="ECO:0000313" key="7">
    <source>
        <dbReference type="Proteomes" id="UP001305779"/>
    </source>
</evidence>
<evidence type="ECO:0000256" key="4">
    <source>
        <dbReference type="ARBA" id="ARBA00023098"/>
    </source>
</evidence>
<dbReference type="SUPFAM" id="SSF53474">
    <property type="entry name" value="alpha/beta-Hydrolases"/>
    <property type="match status" value="1"/>
</dbReference>
<reference evidence="6 7" key="1">
    <citation type="journal article" date="2023" name="G3 (Bethesda)">
        <title>A chromosome-level genome assembly of Zasmidium syzygii isolated from banana leaves.</title>
        <authorList>
            <person name="van Westerhoven A.C."/>
            <person name="Mehrabi R."/>
            <person name="Talebi R."/>
            <person name="Steentjes M.B.F."/>
            <person name="Corcolon B."/>
            <person name="Chong P.A."/>
            <person name="Kema G.H.J."/>
            <person name="Seidl M.F."/>
        </authorList>
    </citation>
    <scope>NUCLEOTIDE SEQUENCE [LARGE SCALE GENOMIC DNA]</scope>
    <source>
        <strain evidence="6 7">P124</strain>
    </source>
</reference>
<feature type="region of interest" description="Disordered" evidence="5">
    <location>
        <begin position="1"/>
        <end position="34"/>
    </location>
</feature>
<keyword evidence="2" id="KW-0378">Hydrolase</keyword>
<evidence type="ECO:0000256" key="3">
    <source>
        <dbReference type="ARBA" id="ARBA00022963"/>
    </source>
</evidence>
<organism evidence="6 7">
    <name type="scientific">Zasmidium cellare</name>
    <name type="common">Wine cellar mold</name>
    <name type="synonym">Racodium cellare</name>
    <dbReference type="NCBI Taxonomy" id="395010"/>
    <lineage>
        <taxon>Eukaryota</taxon>
        <taxon>Fungi</taxon>
        <taxon>Dikarya</taxon>
        <taxon>Ascomycota</taxon>
        <taxon>Pezizomycotina</taxon>
        <taxon>Dothideomycetes</taxon>
        <taxon>Dothideomycetidae</taxon>
        <taxon>Mycosphaerellales</taxon>
        <taxon>Mycosphaerellaceae</taxon>
        <taxon>Zasmidium</taxon>
    </lineage>
</organism>
<keyword evidence="7" id="KW-1185">Reference proteome</keyword>
<dbReference type="InterPro" id="IPR029058">
    <property type="entry name" value="AB_hydrolase_fold"/>
</dbReference>
<keyword evidence="3" id="KW-0442">Lipid degradation</keyword>
<dbReference type="Pfam" id="PF03403">
    <property type="entry name" value="PAF-AH_p_II"/>
    <property type="match status" value="1"/>
</dbReference>
<accession>A0ABR0F377</accession>
<dbReference type="PANTHER" id="PTHR10272">
    <property type="entry name" value="PLATELET-ACTIVATING FACTOR ACETYLHYDROLASE"/>
    <property type="match status" value="1"/>
</dbReference>
<keyword evidence="4" id="KW-0443">Lipid metabolism</keyword>
<dbReference type="PANTHER" id="PTHR10272:SF0">
    <property type="entry name" value="PLATELET-ACTIVATING FACTOR ACETYLHYDROLASE"/>
    <property type="match status" value="1"/>
</dbReference>
<feature type="region of interest" description="Disordered" evidence="5">
    <location>
        <begin position="599"/>
        <end position="651"/>
    </location>
</feature>
<evidence type="ECO:0000256" key="5">
    <source>
        <dbReference type="SAM" id="MobiDB-lite"/>
    </source>
</evidence>
<dbReference type="Gene3D" id="3.40.50.1820">
    <property type="entry name" value="alpha/beta hydrolase"/>
    <property type="match status" value="1"/>
</dbReference>
<feature type="compositionally biased region" description="Basic and acidic residues" evidence="5">
    <location>
        <begin position="1"/>
        <end position="12"/>
    </location>
</feature>
<dbReference type="EC" id="3.1.1.47" evidence="1"/>
<protein>
    <recommendedName>
        <fullName evidence="1">1-alkyl-2-acetylglycerophosphocholine esterase</fullName>
        <ecNumber evidence="1">3.1.1.47</ecNumber>
    </recommendedName>
</protein>
<gene>
    <name evidence="6" type="ORF">PRZ48_002060</name>
</gene>
<name>A0ABR0F377_ZASCE</name>